<feature type="domain" description="Transport-associated OB type 1" evidence="1">
    <location>
        <begin position="70"/>
        <end position="131"/>
    </location>
</feature>
<dbReference type="Gene3D" id="2.40.50.100">
    <property type="match status" value="2"/>
</dbReference>
<name>A0ABP3UHY9_9FLAO</name>
<accession>A0ABP3UHY9</accession>
<dbReference type="EMBL" id="BAAAGE010000005">
    <property type="protein sequence ID" value="GAA0730648.1"/>
    <property type="molecule type" value="Genomic_DNA"/>
</dbReference>
<dbReference type="SUPFAM" id="SSF50331">
    <property type="entry name" value="MOP-like"/>
    <property type="match status" value="1"/>
</dbReference>
<dbReference type="Pfam" id="PF03459">
    <property type="entry name" value="TOBE"/>
    <property type="match status" value="1"/>
</dbReference>
<organism evidence="2 3">
    <name type="scientific">Aquimarina litoralis</name>
    <dbReference type="NCBI Taxonomy" id="584605"/>
    <lineage>
        <taxon>Bacteria</taxon>
        <taxon>Pseudomonadati</taxon>
        <taxon>Bacteroidota</taxon>
        <taxon>Flavobacteriia</taxon>
        <taxon>Flavobacteriales</taxon>
        <taxon>Flavobacteriaceae</taxon>
        <taxon>Aquimarina</taxon>
    </lineage>
</organism>
<evidence type="ECO:0000313" key="3">
    <source>
        <dbReference type="Proteomes" id="UP001501758"/>
    </source>
</evidence>
<proteinExistence type="predicted"/>
<keyword evidence="3" id="KW-1185">Reference proteome</keyword>
<evidence type="ECO:0000259" key="1">
    <source>
        <dbReference type="Pfam" id="PF03459"/>
    </source>
</evidence>
<dbReference type="InterPro" id="IPR005116">
    <property type="entry name" value="Transp-assoc_OB_typ1"/>
</dbReference>
<dbReference type="Proteomes" id="UP001501758">
    <property type="component" value="Unassembled WGS sequence"/>
</dbReference>
<gene>
    <name evidence="2" type="ORF">GCM10009430_42030</name>
</gene>
<sequence length="133" mass="14731">MNVFSGHISDIQVSNSLSIVSVKINDYNLLKTILLETPETASHLKKGNQITVLFKETEVIISKEENILISVENKIKATIKNIEKGALLSKVILESSIGEIVALITSEILDELSLEKDQKVVAMIKVNEIMLSR</sequence>
<comment type="caution">
    <text evidence="2">The sequence shown here is derived from an EMBL/GenBank/DDBJ whole genome shotgun (WGS) entry which is preliminary data.</text>
</comment>
<reference evidence="3" key="1">
    <citation type="journal article" date="2019" name="Int. J. Syst. Evol. Microbiol.">
        <title>The Global Catalogue of Microorganisms (GCM) 10K type strain sequencing project: providing services to taxonomists for standard genome sequencing and annotation.</title>
        <authorList>
            <consortium name="The Broad Institute Genomics Platform"/>
            <consortium name="The Broad Institute Genome Sequencing Center for Infectious Disease"/>
            <person name="Wu L."/>
            <person name="Ma J."/>
        </authorList>
    </citation>
    <scope>NUCLEOTIDE SEQUENCE [LARGE SCALE GENOMIC DNA]</scope>
    <source>
        <strain evidence="3">JCM 15974</strain>
    </source>
</reference>
<dbReference type="InterPro" id="IPR008995">
    <property type="entry name" value="Mo/tungstate-bd_C_term_dom"/>
</dbReference>
<evidence type="ECO:0000313" key="2">
    <source>
        <dbReference type="EMBL" id="GAA0730648.1"/>
    </source>
</evidence>
<dbReference type="RefSeq" id="WP_343914216.1">
    <property type="nucleotide sequence ID" value="NZ_BAAAGE010000005.1"/>
</dbReference>
<protein>
    <recommendedName>
        <fullName evidence="1">Transport-associated OB type 1 domain-containing protein</fullName>
    </recommendedName>
</protein>